<protein>
    <submittedName>
        <fullName evidence="2">Uncharacterized protein</fullName>
    </submittedName>
</protein>
<organism evidence="2 3">
    <name type="scientific">Metarhizium guizhouense (strain ARSEF 977)</name>
    <dbReference type="NCBI Taxonomy" id="1276136"/>
    <lineage>
        <taxon>Eukaryota</taxon>
        <taxon>Fungi</taxon>
        <taxon>Dikarya</taxon>
        <taxon>Ascomycota</taxon>
        <taxon>Pezizomycotina</taxon>
        <taxon>Sordariomycetes</taxon>
        <taxon>Hypocreomycetidae</taxon>
        <taxon>Hypocreales</taxon>
        <taxon>Clavicipitaceae</taxon>
        <taxon>Metarhizium</taxon>
    </lineage>
</organism>
<evidence type="ECO:0000256" key="1">
    <source>
        <dbReference type="SAM" id="MobiDB-lite"/>
    </source>
</evidence>
<keyword evidence="3" id="KW-1185">Reference proteome</keyword>
<dbReference type="EMBL" id="AZNH01000071">
    <property type="protein sequence ID" value="KID82938.1"/>
    <property type="molecule type" value="Genomic_DNA"/>
</dbReference>
<dbReference type="HOGENOM" id="CLU_2455215_0_0_1"/>
<dbReference type="Proteomes" id="UP000031192">
    <property type="component" value="Unassembled WGS sequence"/>
</dbReference>
<name>A0A0B4GK59_METGA</name>
<comment type="caution">
    <text evidence="2">The sequence shown here is derived from an EMBL/GenBank/DDBJ whole genome shotgun (WGS) entry which is preliminary data.</text>
</comment>
<sequence length="89" mass="10302">MDTHMRVQVLRRKQQRASSNFSPCTKYTQRPGSSNTLLRDKLAFVLCHERHSPALKPRVPWPQVDNMHQPGYILKSLRDQSAGTRSKET</sequence>
<evidence type="ECO:0000313" key="2">
    <source>
        <dbReference type="EMBL" id="KID82938.1"/>
    </source>
</evidence>
<feature type="region of interest" description="Disordered" evidence="1">
    <location>
        <begin position="1"/>
        <end position="33"/>
    </location>
</feature>
<dbReference type="AlphaFoldDB" id="A0A0B4GK59"/>
<feature type="compositionally biased region" description="Polar residues" evidence="1">
    <location>
        <begin position="16"/>
        <end position="33"/>
    </location>
</feature>
<reference evidence="2 3" key="1">
    <citation type="journal article" date="2014" name="Proc. Natl. Acad. Sci. U.S.A.">
        <title>Trajectory and genomic determinants of fungal-pathogen speciation and host adaptation.</title>
        <authorList>
            <person name="Hu X."/>
            <person name="Xiao G."/>
            <person name="Zheng P."/>
            <person name="Shang Y."/>
            <person name="Su Y."/>
            <person name="Zhang X."/>
            <person name="Liu X."/>
            <person name="Zhan S."/>
            <person name="St Leger R.J."/>
            <person name="Wang C."/>
        </authorList>
    </citation>
    <scope>NUCLEOTIDE SEQUENCE [LARGE SCALE GENOMIC DNA]</scope>
    <source>
        <strain evidence="2 3">ARSEF 977</strain>
    </source>
</reference>
<gene>
    <name evidence="2" type="ORF">MGU_09774</name>
</gene>
<evidence type="ECO:0000313" key="3">
    <source>
        <dbReference type="Proteomes" id="UP000031192"/>
    </source>
</evidence>
<accession>A0A0B4GK59</accession>
<proteinExistence type="predicted"/>